<dbReference type="PANTHER" id="PTHR44051">
    <property type="entry name" value="GLUTATHIONE S-TRANSFERASE-RELATED"/>
    <property type="match status" value="1"/>
</dbReference>
<dbReference type="InterPro" id="IPR004045">
    <property type="entry name" value="Glutathione_S-Trfase_N"/>
</dbReference>
<dbReference type="InterPro" id="IPR040079">
    <property type="entry name" value="Glutathione_S-Trfase"/>
</dbReference>
<reference evidence="5" key="1">
    <citation type="journal article" date="2019" name="Int. J. Syst. Evol. Microbiol.">
        <title>The Global Catalogue of Microorganisms (GCM) 10K type strain sequencing project: providing services to taxonomists for standard genome sequencing and annotation.</title>
        <authorList>
            <consortium name="The Broad Institute Genomics Platform"/>
            <consortium name="The Broad Institute Genome Sequencing Center for Infectious Disease"/>
            <person name="Wu L."/>
            <person name="Ma J."/>
        </authorList>
    </citation>
    <scope>NUCLEOTIDE SEQUENCE [LARGE SCALE GENOMIC DNA]</scope>
    <source>
        <strain evidence="5">CCUG 55585</strain>
    </source>
</reference>
<dbReference type="CDD" id="cd03188">
    <property type="entry name" value="GST_C_Beta"/>
    <property type="match status" value="1"/>
</dbReference>
<dbReference type="RefSeq" id="WP_386823176.1">
    <property type="nucleotide sequence ID" value="NZ_JBHTIF010000001.1"/>
</dbReference>
<dbReference type="InterPro" id="IPR004046">
    <property type="entry name" value="GST_C"/>
</dbReference>
<proteinExistence type="inferred from homology"/>
<dbReference type="Gene3D" id="3.40.30.10">
    <property type="entry name" value="Glutaredoxin"/>
    <property type="match status" value="1"/>
</dbReference>
<sequence length="204" mass="22385">MKLYYSPGACSLADHIVLEWIGKPYEAVRVTREDRQKPEFLAINPAGAVPALEHDGWVLTQNAAILNYLADLHPEAGLGGDGSAKGRAEVNKWLAFANSDVHPAFHPIFGSTAYLEDPALIDKSKDAARAKVRKLYERADEQLKSRDWIAGDTRSIADPYLYVTYRWARGTGVDLSGLDHLAAFAARVEADPAVQKVLKEEGLA</sequence>
<feature type="domain" description="GST N-terminal" evidence="2">
    <location>
        <begin position="1"/>
        <end position="77"/>
    </location>
</feature>
<dbReference type="SUPFAM" id="SSF52833">
    <property type="entry name" value="Thioredoxin-like"/>
    <property type="match status" value="1"/>
</dbReference>
<comment type="caution">
    <text evidence="4">The sequence shown here is derived from an EMBL/GenBank/DDBJ whole genome shotgun (WGS) entry which is preliminary data.</text>
</comment>
<evidence type="ECO:0000256" key="1">
    <source>
        <dbReference type="RuleBase" id="RU003494"/>
    </source>
</evidence>
<dbReference type="CDD" id="cd03057">
    <property type="entry name" value="GST_N_Beta"/>
    <property type="match status" value="1"/>
</dbReference>
<dbReference type="PANTHER" id="PTHR44051:SF8">
    <property type="entry name" value="GLUTATHIONE S-TRANSFERASE GSTA"/>
    <property type="match status" value="1"/>
</dbReference>
<keyword evidence="5" id="KW-1185">Reference proteome</keyword>
<evidence type="ECO:0000313" key="4">
    <source>
        <dbReference type="EMBL" id="MFD0725584.1"/>
    </source>
</evidence>
<dbReference type="PROSITE" id="PS50404">
    <property type="entry name" value="GST_NTER"/>
    <property type="match status" value="1"/>
</dbReference>
<feature type="domain" description="GST C-terminal" evidence="3">
    <location>
        <begin position="83"/>
        <end position="204"/>
    </location>
</feature>
<dbReference type="PROSITE" id="PS50405">
    <property type="entry name" value="GST_CTER"/>
    <property type="match status" value="1"/>
</dbReference>
<dbReference type="SFLD" id="SFLDG00358">
    <property type="entry name" value="Main_(cytGST)"/>
    <property type="match status" value="1"/>
</dbReference>
<dbReference type="SFLD" id="SFLDG01150">
    <property type="entry name" value="Main.1:_Beta-like"/>
    <property type="match status" value="1"/>
</dbReference>
<accession>A0ABW2YGI1</accession>
<dbReference type="EMBL" id="JBHTIF010000001">
    <property type="protein sequence ID" value="MFD0725584.1"/>
    <property type="molecule type" value="Genomic_DNA"/>
</dbReference>
<protein>
    <submittedName>
        <fullName evidence="4">Glutathione S-transferase family protein</fullName>
    </submittedName>
</protein>
<evidence type="ECO:0000259" key="3">
    <source>
        <dbReference type="PROSITE" id="PS50405"/>
    </source>
</evidence>
<comment type="similarity">
    <text evidence="1">Belongs to the GST superfamily.</text>
</comment>
<evidence type="ECO:0000259" key="2">
    <source>
        <dbReference type="PROSITE" id="PS50404"/>
    </source>
</evidence>
<dbReference type="SFLD" id="SFLDS00019">
    <property type="entry name" value="Glutathione_Transferase_(cytos"/>
    <property type="match status" value="1"/>
</dbReference>
<dbReference type="InterPro" id="IPR036249">
    <property type="entry name" value="Thioredoxin-like_sf"/>
</dbReference>
<dbReference type="Pfam" id="PF02798">
    <property type="entry name" value="GST_N"/>
    <property type="match status" value="1"/>
</dbReference>
<dbReference type="Pfam" id="PF00043">
    <property type="entry name" value="GST_C"/>
    <property type="match status" value="1"/>
</dbReference>
<dbReference type="Gene3D" id="1.20.1050.10">
    <property type="match status" value="1"/>
</dbReference>
<dbReference type="SUPFAM" id="SSF47616">
    <property type="entry name" value="GST C-terminal domain-like"/>
    <property type="match status" value="1"/>
</dbReference>
<dbReference type="InterPro" id="IPR010987">
    <property type="entry name" value="Glutathione-S-Trfase_C-like"/>
</dbReference>
<organism evidence="4 5">
    <name type="scientific">Lysobacter brunescens</name>
    <dbReference type="NCBI Taxonomy" id="262323"/>
    <lineage>
        <taxon>Bacteria</taxon>
        <taxon>Pseudomonadati</taxon>
        <taxon>Pseudomonadota</taxon>
        <taxon>Gammaproteobacteria</taxon>
        <taxon>Lysobacterales</taxon>
        <taxon>Lysobacteraceae</taxon>
        <taxon>Lysobacter</taxon>
    </lineage>
</organism>
<name>A0ABW2YGI1_9GAMM</name>
<gene>
    <name evidence="4" type="ORF">ACFQ0E_08230</name>
</gene>
<dbReference type="Proteomes" id="UP001597110">
    <property type="component" value="Unassembled WGS sequence"/>
</dbReference>
<evidence type="ECO:0000313" key="5">
    <source>
        <dbReference type="Proteomes" id="UP001597110"/>
    </source>
</evidence>
<dbReference type="InterPro" id="IPR036282">
    <property type="entry name" value="Glutathione-S-Trfase_C_sf"/>
</dbReference>